<dbReference type="Pfam" id="PF18426">
    <property type="entry name" value="Tli4_C"/>
    <property type="match status" value="1"/>
</dbReference>
<feature type="domain" description="Tle cognate immunity protein 4 C-terminal" evidence="1">
    <location>
        <begin position="9"/>
        <end position="122"/>
    </location>
</feature>
<accession>A0A1A7BY22</accession>
<sequence length="141" mass="15950">MDYSSELYEKMHTELSLLGRIDIAKKRQGKNYPSRTLLREGKRQVQHWQGEESLIRRIDGAHDFEWTLVGKPRDVAYPSVLVAHMYTKVAHNTVGAAKTASLTDEEAIALWDKLLSGLKFRVKVPGAPPGSYYIDPDKPAQ</sequence>
<dbReference type="PATRIC" id="fig|1747903.4.peg.1965"/>
<dbReference type="EMBL" id="LOCQ01000057">
    <property type="protein sequence ID" value="OBV38417.1"/>
    <property type="molecule type" value="Genomic_DNA"/>
</dbReference>
<dbReference type="InterPro" id="IPR041290">
    <property type="entry name" value="Tli4_C"/>
</dbReference>
<gene>
    <name evidence="2" type="ORF">ASR47_100613</name>
</gene>
<evidence type="ECO:0000313" key="3">
    <source>
        <dbReference type="Proteomes" id="UP000092713"/>
    </source>
</evidence>
<dbReference type="Proteomes" id="UP000092713">
    <property type="component" value="Unassembled WGS sequence"/>
</dbReference>
<dbReference type="STRING" id="1747903.ASR47_100613"/>
<comment type="caution">
    <text evidence="2">The sequence shown here is derived from an EMBL/GenBank/DDBJ whole genome shotgun (WGS) entry which is preliminary data.</text>
</comment>
<proteinExistence type="predicted"/>
<keyword evidence="3" id="KW-1185">Reference proteome</keyword>
<organism evidence="2 3">
    <name type="scientific">Janthinobacterium psychrotolerans</name>
    <dbReference type="NCBI Taxonomy" id="1747903"/>
    <lineage>
        <taxon>Bacteria</taxon>
        <taxon>Pseudomonadati</taxon>
        <taxon>Pseudomonadota</taxon>
        <taxon>Betaproteobacteria</taxon>
        <taxon>Burkholderiales</taxon>
        <taxon>Oxalobacteraceae</taxon>
        <taxon>Janthinobacterium</taxon>
    </lineage>
</organism>
<evidence type="ECO:0000259" key="1">
    <source>
        <dbReference type="Pfam" id="PF18426"/>
    </source>
</evidence>
<reference evidence="2 3" key="1">
    <citation type="submission" date="2016-04" db="EMBL/GenBank/DDBJ databases">
        <title>Draft genome sequence of Janthinobacterium psychrotolerans sp. nov., isolated from freshwater sediments in Denmark.</title>
        <authorList>
            <person name="Gong X."/>
            <person name="Skrivergaard S."/>
            <person name="Korsgaard B.S."/>
            <person name="Schreiber L."/>
            <person name="Marshall I.P."/>
            <person name="Finster K."/>
            <person name="Schramm A."/>
        </authorList>
    </citation>
    <scope>NUCLEOTIDE SEQUENCE [LARGE SCALE GENOMIC DNA]</scope>
    <source>
        <strain evidence="2 3">S3-2</strain>
    </source>
</reference>
<name>A0A1A7BY22_9BURK</name>
<dbReference type="AlphaFoldDB" id="A0A1A7BY22"/>
<protein>
    <recommendedName>
        <fullName evidence="1">Tle cognate immunity protein 4 C-terminal domain-containing protein</fullName>
    </recommendedName>
</protein>
<evidence type="ECO:0000313" key="2">
    <source>
        <dbReference type="EMBL" id="OBV38417.1"/>
    </source>
</evidence>